<sequence>LKSIKQDLGEAAVSLSSCRDRSKARLEEKITGELKDLDFKSVSFSSRKQYIEDEEGIEIDGKLIRFNRNGIDDIEFYISLNIGEAEKPLRKVASGGEISRIMLALKSALSSADNISTMVFDEIDAGIGGSTSIVVGEKIYNISRTKQVIAITHLAQIACFSDHHYFIDKYIEDNRTKIKIKRLKNNNRTNEISRMLGGIGESDISVKHADELINRCNEIKRNLMEEKIEVGN</sequence>
<evidence type="ECO:0000256" key="6">
    <source>
        <dbReference type="ARBA" id="ARBA00023204"/>
    </source>
</evidence>
<dbReference type="InterPro" id="IPR004604">
    <property type="entry name" value="DNA_recomb/repair_RecN"/>
</dbReference>
<dbReference type="GO" id="GO:0043590">
    <property type="term" value="C:bacterial nucleoid"/>
    <property type="evidence" value="ECO:0007669"/>
    <property type="project" value="TreeGrafter"/>
</dbReference>
<organism evidence="8">
    <name type="scientific">marine sediment metagenome</name>
    <dbReference type="NCBI Taxonomy" id="412755"/>
    <lineage>
        <taxon>unclassified sequences</taxon>
        <taxon>metagenomes</taxon>
        <taxon>ecological metagenomes</taxon>
    </lineage>
</organism>
<dbReference type="GO" id="GO:0006281">
    <property type="term" value="P:DNA repair"/>
    <property type="evidence" value="ECO:0007669"/>
    <property type="project" value="UniProtKB-KW"/>
</dbReference>
<dbReference type="InterPro" id="IPR027417">
    <property type="entry name" value="P-loop_NTPase"/>
</dbReference>
<reference evidence="8" key="1">
    <citation type="journal article" date="2014" name="Front. Microbiol.">
        <title>High frequency of phylogenetically diverse reductive dehalogenase-homologous genes in deep subseafloor sedimentary metagenomes.</title>
        <authorList>
            <person name="Kawai M."/>
            <person name="Futagami T."/>
            <person name="Toyoda A."/>
            <person name="Takaki Y."/>
            <person name="Nishi S."/>
            <person name="Hori S."/>
            <person name="Arai W."/>
            <person name="Tsubouchi T."/>
            <person name="Morono Y."/>
            <person name="Uchiyama I."/>
            <person name="Ito T."/>
            <person name="Fujiyama A."/>
            <person name="Inagaki F."/>
            <person name="Takami H."/>
        </authorList>
    </citation>
    <scope>NUCLEOTIDE SEQUENCE</scope>
    <source>
        <strain evidence="8">Expedition CK06-06</strain>
    </source>
</reference>
<evidence type="ECO:0000313" key="8">
    <source>
        <dbReference type="EMBL" id="GAF75639.1"/>
    </source>
</evidence>
<comment type="caution">
    <text evidence="8">The sequence shown here is derived from an EMBL/GenBank/DDBJ whole genome shotgun (WGS) entry which is preliminary data.</text>
</comment>
<gene>
    <name evidence="8" type="ORF">S01H1_10957</name>
</gene>
<evidence type="ECO:0000256" key="4">
    <source>
        <dbReference type="ARBA" id="ARBA00022763"/>
    </source>
</evidence>
<keyword evidence="3" id="KW-0547">Nucleotide-binding</keyword>
<dbReference type="GO" id="GO:0005524">
    <property type="term" value="F:ATP binding"/>
    <property type="evidence" value="ECO:0007669"/>
    <property type="project" value="UniProtKB-KW"/>
</dbReference>
<dbReference type="Gene3D" id="3.40.50.300">
    <property type="entry name" value="P-loop containing nucleotide triphosphate hydrolases"/>
    <property type="match status" value="1"/>
</dbReference>
<dbReference type="SUPFAM" id="SSF52540">
    <property type="entry name" value="P-loop containing nucleoside triphosphate hydrolases"/>
    <property type="match status" value="1"/>
</dbReference>
<keyword evidence="6" id="KW-0234">DNA repair</keyword>
<evidence type="ECO:0000256" key="3">
    <source>
        <dbReference type="ARBA" id="ARBA00022741"/>
    </source>
</evidence>
<feature type="non-terminal residue" evidence="8">
    <location>
        <position position="1"/>
    </location>
</feature>
<proteinExistence type="inferred from homology"/>
<evidence type="ECO:0000256" key="1">
    <source>
        <dbReference type="ARBA" id="ARBA00009441"/>
    </source>
</evidence>
<keyword evidence="4" id="KW-0227">DNA damage</keyword>
<accession>X0S3N9</accession>
<name>X0S3N9_9ZZZZ</name>
<evidence type="ECO:0000256" key="2">
    <source>
        <dbReference type="ARBA" id="ARBA00021315"/>
    </source>
</evidence>
<comment type="similarity">
    <text evidence="1">Belongs to the RecN family.</text>
</comment>
<evidence type="ECO:0000256" key="7">
    <source>
        <dbReference type="ARBA" id="ARBA00033408"/>
    </source>
</evidence>
<dbReference type="PANTHER" id="PTHR11059">
    <property type="entry name" value="DNA REPAIR PROTEIN RECN"/>
    <property type="match status" value="1"/>
</dbReference>
<dbReference type="AlphaFoldDB" id="X0S3N9"/>
<dbReference type="GO" id="GO:0006310">
    <property type="term" value="P:DNA recombination"/>
    <property type="evidence" value="ECO:0007669"/>
    <property type="project" value="InterPro"/>
</dbReference>
<protein>
    <recommendedName>
        <fullName evidence="2">DNA repair protein RecN</fullName>
    </recommendedName>
    <alternativeName>
        <fullName evidence="7">Recombination protein N</fullName>
    </alternativeName>
</protein>
<dbReference type="EMBL" id="BARS01005583">
    <property type="protein sequence ID" value="GAF75639.1"/>
    <property type="molecule type" value="Genomic_DNA"/>
</dbReference>
<evidence type="ECO:0000256" key="5">
    <source>
        <dbReference type="ARBA" id="ARBA00022840"/>
    </source>
</evidence>
<dbReference type="GO" id="GO:0009432">
    <property type="term" value="P:SOS response"/>
    <property type="evidence" value="ECO:0007669"/>
    <property type="project" value="TreeGrafter"/>
</dbReference>
<dbReference type="PANTHER" id="PTHR11059:SF0">
    <property type="entry name" value="DNA REPAIR PROTEIN RECN"/>
    <property type="match status" value="1"/>
</dbReference>
<keyword evidence="5" id="KW-0067">ATP-binding</keyword>
<dbReference type="CDD" id="cd03241">
    <property type="entry name" value="ABC_RecN"/>
    <property type="match status" value="1"/>
</dbReference>